<dbReference type="EMBL" id="JACXJA010000006">
    <property type="protein sequence ID" value="MBD2861604.1"/>
    <property type="molecule type" value="Genomic_DNA"/>
</dbReference>
<dbReference type="RefSeq" id="WP_190925744.1">
    <property type="nucleotide sequence ID" value="NZ_JACXJA010000006.1"/>
</dbReference>
<dbReference type="AlphaFoldDB" id="A0A927GZM0"/>
<protein>
    <recommendedName>
        <fullName evidence="3">Rho termination factor N-terminal domain-containing protein</fullName>
    </recommendedName>
</protein>
<evidence type="ECO:0008006" key="3">
    <source>
        <dbReference type="Google" id="ProtNLM"/>
    </source>
</evidence>
<keyword evidence="2" id="KW-1185">Reference proteome</keyword>
<reference evidence="1" key="1">
    <citation type="submission" date="2020-09" db="EMBL/GenBank/DDBJ databases">
        <title>A novel bacterium of genus Paenibacillus, isolated from South China Sea.</title>
        <authorList>
            <person name="Huang H."/>
            <person name="Mo K."/>
            <person name="Hu Y."/>
        </authorList>
    </citation>
    <scope>NUCLEOTIDE SEQUENCE</scope>
    <source>
        <strain evidence="1">IB182363</strain>
    </source>
</reference>
<accession>A0A927GZM0</accession>
<comment type="caution">
    <text evidence="1">The sequence shown here is derived from an EMBL/GenBank/DDBJ whole genome shotgun (WGS) entry which is preliminary data.</text>
</comment>
<evidence type="ECO:0000313" key="1">
    <source>
        <dbReference type="EMBL" id="MBD2861604.1"/>
    </source>
</evidence>
<dbReference type="Proteomes" id="UP000639396">
    <property type="component" value="Unassembled WGS sequence"/>
</dbReference>
<gene>
    <name evidence="1" type="ORF">IDH45_06310</name>
</gene>
<proteinExistence type="predicted"/>
<evidence type="ECO:0000313" key="2">
    <source>
        <dbReference type="Proteomes" id="UP000639396"/>
    </source>
</evidence>
<organism evidence="1 2">
    <name type="scientific">Paenibacillus oceani</name>
    <dbReference type="NCBI Taxonomy" id="2772510"/>
    <lineage>
        <taxon>Bacteria</taxon>
        <taxon>Bacillati</taxon>
        <taxon>Bacillota</taxon>
        <taxon>Bacilli</taxon>
        <taxon>Bacillales</taxon>
        <taxon>Paenibacillaceae</taxon>
        <taxon>Paenibacillus</taxon>
    </lineage>
</organism>
<sequence length="84" mass="9650">MITLKRLNVVKKVESEFRAEALIRQGFELVEEQEPKKDQQVSEEMLELRERAAQLGIPRASQMGEKKLLEAIAEKELELQKGGE</sequence>
<name>A0A927GZM0_9BACL</name>